<comment type="caution">
    <text evidence="5">The sequence shown here is derived from an EMBL/GenBank/DDBJ whole genome shotgun (WGS) entry which is preliminary data.</text>
</comment>
<evidence type="ECO:0000313" key="6">
    <source>
        <dbReference type="Proteomes" id="UP000655225"/>
    </source>
</evidence>
<name>A0A835D527_TETSI</name>
<dbReference type="InterPro" id="IPR013094">
    <property type="entry name" value="AB_hydrolase_3"/>
</dbReference>
<evidence type="ECO:0000256" key="1">
    <source>
        <dbReference type="ARBA" id="ARBA00010515"/>
    </source>
</evidence>
<proteinExistence type="inferred from homology"/>
<evidence type="ECO:0000259" key="4">
    <source>
        <dbReference type="Pfam" id="PF07859"/>
    </source>
</evidence>
<dbReference type="Gene3D" id="3.40.50.1820">
    <property type="entry name" value="alpha/beta hydrolase"/>
    <property type="match status" value="1"/>
</dbReference>
<keyword evidence="2" id="KW-0378">Hydrolase</keyword>
<dbReference type="EMBL" id="JABCRI010000021">
    <property type="protein sequence ID" value="KAF8380668.1"/>
    <property type="molecule type" value="Genomic_DNA"/>
</dbReference>
<dbReference type="OMA" id="GHEYCDP"/>
<dbReference type="SUPFAM" id="SSF53474">
    <property type="entry name" value="alpha/beta-Hydrolases"/>
    <property type="match status" value="1"/>
</dbReference>
<dbReference type="InterPro" id="IPR029058">
    <property type="entry name" value="AB_hydrolase_fold"/>
</dbReference>
<dbReference type="Proteomes" id="UP000655225">
    <property type="component" value="Unassembled WGS sequence"/>
</dbReference>
<sequence>MSKRKPVNMSDHPPSENSKNTPPAYFKIVDGTFIRLFQFPTTSATGDDTHSPVLSKDIPLNPITNTWLRLFRPRHSSSGVKLPLIIYVHGGGFILCSAASTINHDFCANISIELPALIVSVEYRLAPEHRLPAAYEDAVDAMHWITKCEDEWLRDLADFSRCFLMGSSAGGNIVYHAGLRAAAASDDLVPLRIKGLILHQPYFGGSQRTGSELRLVNDQVLPLSANDMMWEQALPIGADRDHEYCNPLMGGGSSVERVGLMGWWCLVTGCDGDPLMDRQVELVRMLERKGVRVVERFVEGGYHGIEAFDSKAAQAFFMVLRNFVFSIVPSQ</sequence>
<accession>A0A835D527</accession>
<protein>
    <recommendedName>
        <fullName evidence="4">Alpha/beta hydrolase fold-3 domain-containing protein</fullName>
    </recommendedName>
</protein>
<comment type="similarity">
    <text evidence="1">Belongs to the 'GDXG' lipolytic enzyme family.</text>
</comment>
<dbReference type="PANTHER" id="PTHR23024">
    <property type="entry name" value="ARYLACETAMIDE DEACETYLASE"/>
    <property type="match status" value="1"/>
</dbReference>
<dbReference type="OrthoDB" id="408631at2759"/>
<dbReference type="PANTHER" id="PTHR23024:SF546">
    <property type="entry name" value="CARBOXYLESTERASE 120-RELATED"/>
    <property type="match status" value="1"/>
</dbReference>
<evidence type="ECO:0000313" key="5">
    <source>
        <dbReference type="EMBL" id="KAF8380668.1"/>
    </source>
</evidence>
<reference evidence="5 6" key="1">
    <citation type="submission" date="2020-04" db="EMBL/GenBank/DDBJ databases">
        <title>Plant Genome Project.</title>
        <authorList>
            <person name="Zhang R.-G."/>
        </authorList>
    </citation>
    <scope>NUCLEOTIDE SEQUENCE [LARGE SCALE GENOMIC DNA]</scope>
    <source>
        <strain evidence="5">YNK0</strain>
        <tissue evidence="5">Leaf</tissue>
    </source>
</reference>
<dbReference type="InterPro" id="IPR002168">
    <property type="entry name" value="Lipase_GDXG_HIS_AS"/>
</dbReference>
<evidence type="ECO:0000256" key="2">
    <source>
        <dbReference type="ARBA" id="ARBA00022801"/>
    </source>
</evidence>
<dbReference type="PROSITE" id="PS01173">
    <property type="entry name" value="LIPASE_GDXG_HIS"/>
    <property type="match status" value="1"/>
</dbReference>
<dbReference type="GO" id="GO:0016787">
    <property type="term" value="F:hydrolase activity"/>
    <property type="evidence" value="ECO:0007669"/>
    <property type="project" value="UniProtKB-KW"/>
</dbReference>
<evidence type="ECO:0000256" key="3">
    <source>
        <dbReference type="SAM" id="MobiDB-lite"/>
    </source>
</evidence>
<dbReference type="InterPro" id="IPR050466">
    <property type="entry name" value="Carboxylest/Gibb_receptor"/>
</dbReference>
<dbReference type="Pfam" id="PF07859">
    <property type="entry name" value="Abhydrolase_3"/>
    <property type="match status" value="1"/>
</dbReference>
<dbReference type="AlphaFoldDB" id="A0A835D527"/>
<gene>
    <name evidence="5" type="ORF">HHK36_028158</name>
</gene>
<keyword evidence="6" id="KW-1185">Reference proteome</keyword>
<feature type="domain" description="Alpha/beta hydrolase fold-3" evidence="4">
    <location>
        <begin position="85"/>
        <end position="305"/>
    </location>
</feature>
<feature type="region of interest" description="Disordered" evidence="3">
    <location>
        <begin position="1"/>
        <end position="22"/>
    </location>
</feature>
<organism evidence="5 6">
    <name type="scientific">Tetracentron sinense</name>
    <name type="common">Spur-leaf</name>
    <dbReference type="NCBI Taxonomy" id="13715"/>
    <lineage>
        <taxon>Eukaryota</taxon>
        <taxon>Viridiplantae</taxon>
        <taxon>Streptophyta</taxon>
        <taxon>Embryophyta</taxon>
        <taxon>Tracheophyta</taxon>
        <taxon>Spermatophyta</taxon>
        <taxon>Magnoliopsida</taxon>
        <taxon>Trochodendrales</taxon>
        <taxon>Trochodendraceae</taxon>
        <taxon>Tetracentron</taxon>
    </lineage>
</organism>